<comment type="caution">
    <text evidence="4">The sequence shown here is derived from an EMBL/GenBank/DDBJ whole genome shotgun (WGS) entry which is preliminary data.</text>
</comment>
<evidence type="ECO:0000256" key="2">
    <source>
        <dbReference type="SAM" id="MobiDB-lite"/>
    </source>
</evidence>
<dbReference type="Proteomes" id="UP000282106">
    <property type="component" value="Unassembled WGS sequence"/>
</dbReference>
<feature type="signal peptide" evidence="3">
    <location>
        <begin position="1"/>
        <end position="24"/>
    </location>
</feature>
<gene>
    <name evidence="4" type="ORF">ED208_11995</name>
</gene>
<dbReference type="SUPFAM" id="SSF56954">
    <property type="entry name" value="Outer membrane efflux proteins (OEP)"/>
    <property type="match status" value="1"/>
</dbReference>
<dbReference type="PANTHER" id="PTHR30203:SF24">
    <property type="entry name" value="BLR4935 PROTEIN"/>
    <property type="match status" value="1"/>
</dbReference>
<dbReference type="AlphaFoldDB" id="A0A3N0V931"/>
<sequence length="484" mass="51941">MSTFHVLSHGRLCAALLAAGLASCASLPSDWGRAAVAETTAARGLPQTSGDLRQLQSRLLSQPLQPDDAVSLALLNSPELSHNLASLGFAAAEVYDAARLSNPVLSAARLSSDDPAAIRPQLSLGLAFNFTELLFLPIRSRLASARFETAKLEVADQTLGIAYAAEAAWYQSAGAEQAAAMRQAIARAARASADLAQRYFEAGNLSRRALAAEQAAASQAALDAETASAEASTARGRLQRRMGLTADHQGWTLAPGLPPPPEQNLTLPELLQLAADSRLDLAAARRRLDSVQLATGLERRERLLGPLEMGAEYERETDGSRLLGPGLSWQLPLFNWGSGRKAQAQAQLASAEAALRASELDVQQEVGTAYAEWQSAQRRLRRLREELIPQREAVVAQTQRELNYMLVGAFDLLLAKQQEYAAYGAYLDAVRDYWLARSALSRAIGRRLPEPETKTEARVDAGSGLPGAGIPDETSHAHHHGDAP</sequence>
<dbReference type="Pfam" id="PF02321">
    <property type="entry name" value="OEP"/>
    <property type="match status" value="1"/>
</dbReference>
<accession>A0A3N0V931</accession>
<evidence type="ECO:0000256" key="1">
    <source>
        <dbReference type="ARBA" id="ARBA00007613"/>
    </source>
</evidence>
<feature type="region of interest" description="Disordered" evidence="2">
    <location>
        <begin position="451"/>
        <end position="484"/>
    </location>
</feature>
<dbReference type="PANTHER" id="PTHR30203">
    <property type="entry name" value="OUTER MEMBRANE CATION EFFLUX PROTEIN"/>
    <property type="match status" value="1"/>
</dbReference>
<dbReference type="EMBL" id="RJVO01000005">
    <property type="protein sequence ID" value="ROH89124.1"/>
    <property type="molecule type" value="Genomic_DNA"/>
</dbReference>
<evidence type="ECO:0000256" key="3">
    <source>
        <dbReference type="SAM" id="SignalP"/>
    </source>
</evidence>
<name>A0A3N0V931_9GAMM</name>
<evidence type="ECO:0000313" key="4">
    <source>
        <dbReference type="EMBL" id="ROH89124.1"/>
    </source>
</evidence>
<dbReference type="Gene3D" id="1.20.1600.10">
    <property type="entry name" value="Outer membrane efflux proteins (OEP)"/>
    <property type="match status" value="1"/>
</dbReference>
<feature type="chain" id="PRO_5018212668" evidence="3">
    <location>
        <begin position="25"/>
        <end position="484"/>
    </location>
</feature>
<organism evidence="4 5">
    <name type="scientific">Stagnimonas aquatica</name>
    <dbReference type="NCBI Taxonomy" id="2689987"/>
    <lineage>
        <taxon>Bacteria</taxon>
        <taxon>Pseudomonadati</taxon>
        <taxon>Pseudomonadota</taxon>
        <taxon>Gammaproteobacteria</taxon>
        <taxon>Nevskiales</taxon>
        <taxon>Nevskiaceae</taxon>
        <taxon>Stagnimonas</taxon>
    </lineage>
</organism>
<feature type="compositionally biased region" description="Basic and acidic residues" evidence="2">
    <location>
        <begin position="473"/>
        <end position="484"/>
    </location>
</feature>
<dbReference type="InParanoid" id="A0A3N0V931"/>
<keyword evidence="5" id="KW-1185">Reference proteome</keyword>
<protein>
    <submittedName>
        <fullName evidence="4">TolC family protein</fullName>
    </submittedName>
</protein>
<dbReference type="GO" id="GO:0015562">
    <property type="term" value="F:efflux transmembrane transporter activity"/>
    <property type="evidence" value="ECO:0007669"/>
    <property type="project" value="InterPro"/>
</dbReference>
<dbReference type="InterPro" id="IPR003423">
    <property type="entry name" value="OMP_efflux"/>
</dbReference>
<proteinExistence type="inferred from homology"/>
<dbReference type="RefSeq" id="WP_123212146.1">
    <property type="nucleotide sequence ID" value="NZ_RJVO01000005.1"/>
</dbReference>
<dbReference type="InterPro" id="IPR010131">
    <property type="entry name" value="MdtP/NodT-like"/>
</dbReference>
<evidence type="ECO:0000313" key="5">
    <source>
        <dbReference type="Proteomes" id="UP000282106"/>
    </source>
</evidence>
<keyword evidence="3" id="KW-0732">Signal</keyword>
<reference evidence="4 5" key="1">
    <citation type="submission" date="2018-10" db="EMBL/GenBank/DDBJ databases">
        <authorList>
            <person name="Chen W.-M."/>
        </authorList>
    </citation>
    <scope>NUCLEOTIDE SEQUENCE [LARGE SCALE GENOMIC DNA]</scope>
    <source>
        <strain evidence="4 5">THS-13</strain>
    </source>
</reference>
<comment type="similarity">
    <text evidence="1">Belongs to the outer membrane factor (OMF) (TC 1.B.17) family.</text>
</comment>